<keyword evidence="1" id="KW-1133">Transmembrane helix</keyword>
<reference evidence="2 3" key="1">
    <citation type="submission" date="2019-01" db="EMBL/GenBank/DDBJ databases">
        <title>Ancylomarina salipaludis sp. nov., isolated from a salt marsh.</title>
        <authorList>
            <person name="Yoon J.-H."/>
        </authorList>
    </citation>
    <scope>NUCLEOTIDE SEQUENCE [LARGE SCALE GENOMIC DNA]</scope>
    <source>
        <strain evidence="2 3">SHSM-M15</strain>
    </source>
</reference>
<dbReference type="RefSeq" id="WP_129252116.1">
    <property type="nucleotide sequence ID" value="NZ_SAXA01000001.1"/>
</dbReference>
<keyword evidence="1" id="KW-0472">Membrane</keyword>
<keyword evidence="3" id="KW-1185">Reference proteome</keyword>
<organism evidence="2 3">
    <name type="scientific">Ancylomarina salipaludis</name>
    <dbReference type="NCBI Taxonomy" id="2501299"/>
    <lineage>
        <taxon>Bacteria</taxon>
        <taxon>Pseudomonadati</taxon>
        <taxon>Bacteroidota</taxon>
        <taxon>Bacteroidia</taxon>
        <taxon>Marinilabiliales</taxon>
        <taxon>Marinifilaceae</taxon>
        <taxon>Ancylomarina</taxon>
    </lineage>
</organism>
<name>A0A4Q1JQ36_9BACT</name>
<feature type="transmembrane region" description="Helical" evidence="1">
    <location>
        <begin position="56"/>
        <end position="73"/>
    </location>
</feature>
<evidence type="ECO:0000313" key="3">
    <source>
        <dbReference type="Proteomes" id="UP000289703"/>
    </source>
</evidence>
<accession>A0A4Q1JQ36</accession>
<gene>
    <name evidence="2" type="ORF">EO244_01140</name>
</gene>
<sequence length="140" mass="15878">MQKEDSYRDEFIKKLLNGVELEEPSADFTKHVMDDVMQDWLTNSVSVKKRMPIKRLLMLIALLVLIVLILLGTDVHSIVASWDHPLIQQVNAILIQPIHDLLIGTVDRLASLPAIVYIIMIAGLSLIVFDNLVKKMLHQS</sequence>
<dbReference type="EMBL" id="SAXA01000001">
    <property type="protein sequence ID" value="RXQ97522.1"/>
    <property type="molecule type" value="Genomic_DNA"/>
</dbReference>
<dbReference type="OrthoDB" id="1121679at2"/>
<keyword evidence="1" id="KW-0812">Transmembrane</keyword>
<dbReference type="AlphaFoldDB" id="A0A4Q1JQ36"/>
<protein>
    <recommendedName>
        <fullName evidence="4">DUF5056 domain-containing protein</fullName>
    </recommendedName>
</protein>
<feature type="transmembrane region" description="Helical" evidence="1">
    <location>
        <begin position="114"/>
        <end position="133"/>
    </location>
</feature>
<evidence type="ECO:0000256" key="1">
    <source>
        <dbReference type="SAM" id="Phobius"/>
    </source>
</evidence>
<evidence type="ECO:0000313" key="2">
    <source>
        <dbReference type="EMBL" id="RXQ97522.1"/>
    </source>
</evidence>
<proteinExistence type="predicted"/>
<dbReference type="Proteomes" id="UP000289703">
    <property type="component" value="Unassembled WGS sequence"/>
</dbReference>
<comment type="caution">
    <text evidence="2">The sequence shown here is derived from an EMBL/GenBank/DDBJ whole genome shotgun (WGS) entry which is preliminary data.</text>
</comment>
<evidence type="ECO:0008006" key="4">
    <source>
        <dbReference type="Google" id="ProtNLM"/>
    </source>
</evidence>